<dbReference type="Proteomes" id="UP000768471">
    <property type="component" value="Unassembled WGS sequence"/>
</dbReference>
<comment type="caution">
    <text evidence="1">The sequence shown here is derived from an EMBL/GenBank/DDBJ whole genome shotgun (WGS) entry which is preliminary data.</text>
</comment>
<dbReference type="EMBL" id="JACSGR010000002">
    <property type="protein sequence ID" value="MBH5328549.1"/>
    <property type="molecule type" value="Genomic_DNA"/>
</dbReference>
<reference evidence="1 2" key="1">
    <citation type="submission" date="2020-09" db="EMBL/GenBank/DDBJ databases">
        <title>Eikenella S3660 sp. nov., isolated from a throat swab.</title>
        <authorList>
            <person name="Buhl M."/>
        </authorList>
    </citation>
    <scope>NUCLEOTIDE SEQUENCE [LARGE SCALE GENOMIC DNA]</scope>
    <source>
        <strain evidence="1 2">S3360</strain>
    </source>
</reference>
<keyword evidence="2" id="KW-1185">Reference proteome</keyword>
<name>A0ABS0N8B2_9NEIS</name>
<sequence length="56" mass="6784">MNKREELLEQQRRMHILFEAWMNDKKTREVLTYRRANGDLIEHHPDGSEKVIEYAG</sequence>
<accession>A0ABS0N8B2</accession>
<protein>
    <submittedName>
        <fullName evidence="1">Uncharacterized protein</fullName>
    </submittedName>
</protein>
<proteinExistence type="predicted"/>
<gene>
    <name evidence="1" type="ORF">H9Q10_02540</name>
</gene>
<evidence type="ECO:0000313" key="2">
    <source>
        <dbReference type="Proteomes" id="UP000768471"/>
    </source>
</evidence>
<dbReference type="RefSeq" id="WP_197902472.1">
    <property type="nucleotide sequence ID" value="NZ_JACSGR010000002.1"/>
</dbReference>
<organism evidence="1 2">
    <name type="scientific">Eikenella glucosivorans</name>
    <dbReference type="NCBI Taxonomy" id="2766967"/>
    <lineage>
        <taxon>Bacteria</taxon>
        <taxon>Pseudomonadati</taxon>
        <taxon>Pseudomonadota</taxon>
        <taxon>Betaproteobacteria</taxon>
        <taxon>Neisseriales</taxon>
        <taxon>Neisseriaceae</taxon>
        <taxon>Eikenella</taxon>
    </lineage>
</organism>
<evidence type="ECO:0000313" key="1">
    <source>
        <dbReference type="EMBL" id="MBH5328549.1"/>
    </source>
</evidence>